<evidence type="ECO:0000313" key="5">
    <source>
        <dbReference type="RefSeq" id="XP_071938236.1"/>
    </source>
</evidence>
<dbReference type="InterPro" id="IPR026961">
    <property type="entry name" value="PGG_dom"/>
</dbReference>
<dbReference type="Gene3D" id="1.25.40.20">
    <property type="entry name" value="Ankyrin repeat-containing domain"/>
    <property type="match status" value="2"/>
</dbReference>
<keyword evidence="2" id="KW-0812">Transmembrane</keyword>
<feature type="transmembrane region" description="Helical" evidence="2">
    <location>
        <begin position="639"/>
        <end position="658"/>
    </location>
</feature>
<evidence type="ECO:0000256" key="2">
    <source>
        <dbReference type="SAM" id="Phobius"/>
    </source>
</evidence>
<reference evidence="5" key="1">
    <citation type="submission" date="2025-08" db="UniProtKB">
        <authorList>
            <consortium name="RefSeq"/>
        </authorList>
    </citation>
    <scope>IDENTIFICATION</scope>
    <source>
        <tissue evidence="5">Leaves</tissue>
    </source>
</reference>
<dbReference type="Pfam" id="PF12796">
    <property type="entry name" value="Ank_2"/>
    <property type="match status" value="2"/>
</dbReference>
<feature type="region of interest" description="Disordered" evidence="1">
    <location>
        <begin position="387"/>
        <end position="428"/>
    </location>
</feature>
<feature type="transmembrane region" description="Helical" evidence="2">
    <location>
        <begin position="323"/>
        <end position="343"/>
    </location>
</feature>
<dbReference type="RefSeq" id="XP_071938236.1">
    <property type="nucleotide sequence ID" value="XM_072082135.1"/>
</dbReference>
<dbReference type="Proteomes" id="UP001652660">
    <property type="component" value="Chromosome 3c"/>
</dbReference>
<organism evidence="4 5">
    <name type="scientific">Coffea arabica</name>
    <name type="common">Arabian coffee</name>
    <dbReference type="NCBI Taxonomy" id="13443"/>
    <lineage>
        <taxon>Eukaryota</taxon>
        <taxon>Viridiplantae</taxon>
        <taxon>Streptophyta</taxon>
        <taxon>Embryophyta</taxon>
        <taxon>Tracheophyta</taxon>
        <taxon>Spermatophyta</taxon>
        <taxon>Magnoliopsida</taxon>
        <taxon>eudicotyledons</taxon>
        <taxon>Gunneridae</taxon>
        <taxon>Pentapetalae</taxon>
        <taxon>asterids</taxon>
        <taxon>lamiids</taxon>
        <taxon>Gentianales</taxon>
        <taxon>Rubiaceae</taxon>
        <taxon>Ixoroideae</taxon>
        <taxon>Gardenieae complex</taxon>
        <taxon>Bertiereae - Coffeeae clade</taxon>
        <taxon>Coffeeae</taxon>
        <taxon>Coffea</taxon>
    </lineage>
</organism>
<dbReference type="SMART" id="SM00248">
    <property type="entry name" value="ANK"/>
    <property type="match status" value="7"/>
</dbReference>
<sequence>MSEIKQEQPMEFDIDNLFQWTMKKNWKEVLNVCRNNPSACMAKLTKSEDTALHIAVSSFHADQIDANGQAKVVSDLVESLPPDQAVEILKVQNDKGDTPLHLAAALGSATICSCIARKDHVLISERNLKGETPLFMAAHHGKMEAFLQLHKLYRKSAEEPDDRLYRRNDGDTILHSAISGEYFALAYQIISYNHKLVRSINQEGFSPLHILARKPNVFESSSNLRLFDRIIYRCVLVRELKKQKFKDSGINYPDNYQTCVKFIHLPWAAFRTITALGKDCGPRQEPGSIADAENPKNEEEEHQEKELKDEHPFPENYTTCIQLFKFAMNVVLVVLGIGIWKISKIRGKKERHKWAVQIMDKLIEHEANYKYSHNGGRPVDNVEQMYPERIKPPSTPPPEHDTHSSSEDTGSKSKDKQEHEDGIKLDAQTKDVKERRIVAANMDIKETVKKILETFPAIIQDLDANAKNALLLTVNLAKMQDPTTRDVKKETPILLAAKMGVTEVVKKILETFPVAIQDLDANEKNALLLAVENRQNKVFDLLMMMKLPEFVLYQVDNEGNSALHLAAKFQEHQPWRIPGAALQMQWEIKWYKHVKHSMPPQCFIQYNKKGETAGKIFMKTHEKLVKDGSKWMIKTSESCSLVAALIATVAFATSSTIPGGPDQKSGHPVLEKQPAFNVFSVASLVALCFSVTALVFFLAILTSRCQQKDFKTSLPRKLLFGLSSLFTSISAVLVSFCAGHFFMLSDQIHSAALPLYAVACLPITFFAFAQLPLYFDLLWSIIRKVPVRSYKNTANIVISP</sequence>
<keyword evidence="4" id="KW-1185">Reference proteome</keyword>
<feature type="transmembrane region" description="Helical" evidence="2">
    <location>
        <begin position="678"/>
        <end position="701"/>
    </location>
</feature>
<evidence type="ECO:0000313" key="4">
    <source>
        <dbReference type="Proteomes" id="UP001652660"/>
    </source>
</evidence>
<proteinExistence type="predicted"/>
<evidence type="ECO:0000256" key="1">
    <source>
        <dbReference type="SAM" id="MobiDB-lite"/>
    </source>
</evidence>
<feature type="transmembrane region" description="Helical" evidence="2">
    <location>
        <begin position="722"/>
        <end position="743"/>
    </location>
</feature>
<evidence type="ECO:0000259" key="3">
    <source>
        <dbReference type="Pfam" id="PF13962"/>
    </source>
</evidence>
<dbReference type="SUPFAM" id="SSF48403">
    <property type="entry name" value="Ankyrin repeat"/>
    <property type="match status" value="2"/>
</dbReference>
<keyword evidence="2" id="KW-1133">Transmembrane helix</keyword>
<dbReference type="PANTHER" id="PTHR24177">
    <property type="entry name" value="CASKIN"/>
    <property type="match status" value="1"/>
</dbReference>
<accession>A0ABM4X2H5</accession>
<dbReference type="PANTHER" id="PTHR24177:SF470">
    <property type="entry name" value="ANKYRIN REPEAT PROTEIN"/>
    <property type="match status" value="1"/>
</dbReference>
<dbReference type="InterPro" id="IPR002110">
    <property type="entry name" value="Ankyrin_rpt"/>
</dbReference>
<feature type="domain" description="PGG" evidence="3">
    <location>
        <begin position="630"/>
        <end position="742"/>
    </location>
</feature>
<feature type="transmembrane region" description="Helical" evidence="2">
    <location>
        <begin position="755"/>
        <end position="775"/>
    </location>
</feature>
<protein>
    <submittedName>
        <fullName evidence="5">Uncharacterized protein isoform X1</fullName>
    </submittedName>
</protein>
<gene>
    <name evidence="5" type="primary">LOC140037610</name>
</gene>
<name>A0ABM4X2H5_COFAR</name>
<feature type="compositionally biased region" description="Basic and acidic residues" evidence="1">
    <location>
        <begin position="398"/>
        <end position="428"/>
    </location>
</feature>
<dbReference type="GeneID" id="140037610"/>
<dbReference type="Pfam" id="PF13962">
    <property type="entry name" value="PGG"/>
    <property type="match status" value="1"/>
</dbReference>
<feature type="region of interest" description="Disordered" evidence="1">
    <location>
        <begin position="281"/>
        <end position="311"/>
    </location>
</feature>
<feature type="compositionally biased region" description="Basic and acidic residues" evidence="1">
    <location>
        <begin position="293"/>
        <end position="311"/>
    </location>
</feature>
<keyword evidence="2" id="KW-0472">Membrane</keyword>
<dbReference type="InterPro" id="IPR036770">
    <property type="entry name" value="Ankyrin_rpt-contain_sf"/>
</dbReference>